<evidence type="ECO:0000256" key="1">
    <source>
        <dbReference type="ARBA" id="ARBA00008007"/>
    </source>
</evidence>
<sequence>MSFQAFSSSCGDRFARFARDLRSAWPHAVQAVLPNGCALCGNLSHATLCAYCEEAYWNEGALRCGVCAVPLPFTRTQSDMAYRCADCIAEKPPFDASFALADYRAPLDTLAVGLKFRAQLMLAREFAQRLARLAQDAWHDAADRPDLIAPVPLADRRLVERGYNQAWQIAKPLARALHVPADATLLRRVIDTAPQSRLDLDARRMNVGRAFALARSVQGLHVGIVDDVMTTGATLEALARTLKAAGARRVTNFVALRTPKN</sequence>
<dbReference type="PANTHER" id="PTHR47505:SF1">
    <property type="entry name" value="DNA UTILIZATION PROTEIN YHGH"/>
    <property type="match status" value="1"/>
</dbReference>
<dbReference type="InterPro" id="IPR029057">
    <property type="entry name" value="PRTase-like"/>
</dbReference>
<dbReference type="InterPro" id="IPR000836">
    <property type="entry name" value="PRTase_dom"/>
</dbReference>
<dbReference type="OrthoDB" id="9793412at2"/>
<dbReference type="SUPFAM" id="SSF53271">
    <property type="entry name" value="PRTase-like"/>
    <property type="match status" value="1"/>
</dbReference>
<dbReference type="Proteomes" id="UP000494205">
    <property type="component" value="Unassembled WGS sequence"/>
</dbReference>
<organism evidence="3 6">
    <name type="scientific">Paraburkholderia rhynchosiae</name>
    <dbReference type="NCBI Taxonomy" id="487049"/>
    <lineage>
        <taxon>Bacteria</taxon>
        <taxon>Pseudomonadati</taxon>
        <taxon>Pseudomonadota</taxon>
        <taxon>Betaproteobacteria</taxon>
        <taxon>Burkholderiales</taxon>
        <taxon>Burkholderiaceae</taxon>
        <taxon>Paraburkholderia</taxon>
    </lineage>
</organism>
<keyword evidence="5" id="KW-1185">Reference proteome</keyword>
<reference evidence="3 6" key="2">
    <citation type="submission" date="2020-04" db="EMBL/GenBank/DDBJ databases">
        <authorList>
            <person name="De Canck E."/>
        </authorList>
    </citation>
    <scope>NUCLEOTIDE SEQUENCE [LARGE SCALE GENOMIC DNA]</scope>
    <source>
        <strain evidence="3 6">LMG 27174</strain>
    </source>
</reference>
<dbReference type="CDD" id="cd06223">
    <property type="entry name" value="PRTases_typeI"/>
    <property type="match status" value="1"/>
</dbReference>
<protein>
    <submittedName>
        <fullName evidence="4">Amidophosphoribosyltransferase</fullName>
    </submittedName>
</protein>
<dbReference type="Pfam" id="PF00156">
    <property type="entry name" value="Pribosyltran"/>
    <property type="match status" value="1"/>
</dbReference>
<dbReference type="AlphaFoldDB" id="A0A2N7WPM0"/>
<comment type="similarity">
    <text evidence="1">Belongs to the ComF/GntX family.</text>
</comment>
<dbReference type="Gene3D" id="3.40.50.2020">
    <property type="match status" value="1"/>
</dbReference>
<proteinExistence type="inferred from homology"/>
<evidence type="ECO:0000259" key="2">
    <source>
        <dbReference type="Pfam" id="PF00156"/>
    </source>
</evidence>
<gene>
    <name evidence="4" type="ORF">C0Z16_10340</name>
    <name evidence="3" type="ORF">LMG27174_01777</name>
</gene>
<dbReference type="RefSeq" id="WP_102632060.1">
    <property type="nucleotide sequence ID" value="NZ_CADIJZ010000005.1"/>
</dbReference>
<dbReference type="EMBL" id="PNXY01000006">
    <property type="protein sequence ID" value="PMS31359.1"/>
    <property type="molecule type" value="Genomic_DNA"/>
</dbReference>
<dbReference type="InterPro" id="IPR051910">
    <property type="entry name" value="ComF/GntX_DNA_util-trans"/>
</dbReference>
<evidence type="ECO:0000313" key="3">
    <source>
        <dbReference type="EMBL" id="CAB3663660.1"/>
    </source>
</evidence>
<evidence type="ECO:0000313" key="4">
    <source>
        <dbReference type="EMBL" id="PMS31359.1"/>
    </source>
</evidence>
<reference evidence="4 5" key="1">
    <citation type="submission" date="2018-01" db="EMBL/GenBank/DDBJ databases">
        <title>Whole genome analyses suggest that Burkholderia sensu lato contains two further novel genera in the rhizoxinica-symbiotica group Mycetohabitans gen. nov., and Trinickia gen. nov.: implications for the evolution of diazotrophy and nodulation in the Burkholderiaceae.</title>
        <authorList>
            <person name="Estrada-de los Santos P."/>
            <person name="Palmer M."/>
            <person name="Chavez-Ramirez B."/>
            <person name="Beukes C."/>
            <person name="Steenkamp E.T."/>
            <person name="Hirsch A.M."/>
            <person name="Manyaka P."/>
            <person name="Maluk M."/>
            <person name="Lafos M."/>
            <person name="Crook M."/>
            <person name="Gross E."/>
            <person name="Simon M.F."/>
            <person name="Bueno dos Reis Junior F."/>
            <person name="Poole P.S."/>
            <person name="Venter S.N."/>
            <person name="James E.K."/>
        </authorList>
    </citation>
    <scope>NUCLEOTIDE SEQUENCE [LARGE SCALE GENOMIC DNA]</scope>
    <source>
        <strain evidence="4 5">WSM 3937</strain>
    </source>
</reference>
<dbReference type="EMBL" id="CADIJZ010000005">
    <property type="protein sequence ID" value="CAB3663660.1"/>
    <property type="molecule type" value="Genomic_DNA"/>
</dbReference>
<name>A0A2N7WPM0_9BURK</name>
<dbReference type="PANTHER" id="PTHR47505">
    <property type="entry name" value="DNA UTILIZATION PROTEIN YHGH"/>
    <property type="match status" value="1"/>
</dbReference>
<evidence type="ECO:0000313" key="5">
    <source>
        <dbReference type="Proteomes" id="UP000235659"/>
    </source>
</evidence>
<dbReference type="Proteomes" id="UP000235659">
    <property type="component" value="Unassembled WGS sequence"/>
</dbReference>
<accession>A0A2N7WPM0</accession>
<evidence type="ECO:0000313" key="6">
    <source>
        <dbReference type="Proteomes" id="UP000494205"/>
    </source>
</evidence>
<feature type="domain" description="Phosphoribosyltransferase" evidence="2">
    <location>
        <begin position="167"/>
        <end position="254"/>
    </location>
</feature>